<dbReference type="Gene3D" id="3.30.420.10">
    <property type="entry name" value="Ribonuclease H-like superfamily/Ribonuclease H"/>
    <property type="match status" value="1"/>
</dbReference>
<gene>
    <name evidence="2" type="ORF">JTE90_010156</name>
</gene>
<dbReference type="GO" id="GO:0003676">
    <property type="term" value="F:nucleic acid binding"/>
    <property type="evidence" value="ECO:0007669"/>
    <property type="project" value="InterPro"/>
</dbReference>
<dbReference type="PANTHER" id="PTHR47723">
    <property type="entry name" value="OS05G0353850 PROTEIN"/>
    <property type="match status" value="1"/>
</dbReference>
<dbReference type="AlphaFoldDB" id="A0AAV6TWG0"/>
<dbReference type="EMBL" id="JAFNEN010000964">
    <property type="protein sequence ID" value="KAG8175681.1"/>
    <property type="molecule type" value="Genomic_DNA"/>
</dbReference>
<dbReference type="SUPFAM" id="SSF53098">
    <property type="entry name" value="Ribonuclease H-like"/>
    <property type="match status" value="1"/>
</dbReference>
<evidence type="ECO:0000313" key="2">
    <source>
        <dbReference type="EMBL" id="KAG8175681.1"/>
    </source>
</evidence>
<sequence length="289" mass="32575">MPARDKSLYIGGRYVSAHDVESKNLKYFIDSAASESNINYFQNNIPSEVCAFTDGSKTEEGVGAGAIVYKDSTPVWAEMFRLNLYNTVFQAEALAIFKTLQWFKNSMYNSIDIYSDSLSSIMASAVLYPGSPIVLDIQNLCKDMINKSINIYWIKAHVGIFGNEVADALAGAAHDLSKHTENIKIPKSFLKKTLKDETLIRWQEDWDSSEKGSSTPRALLGPFCWLWFRWMVDGFPAPRDKAVNPLADRPGVWPFLSCPSMPSLIVTCGAFQRFSFLTPPRKFFLKMRC</sequence>
<dbReference type="CDD" id="cd09276">
    <property type="entry name" value="Rnase_HI_RT_non_LTR"/>
    <property type="match status" value="1"/>
</dbReference>
<dbReference type="InterPro" id="IPR053151">
    <property type="entry name" value="RNase_H-like"/>
</dbReference>
<keyword evidence="3" id="KW-1185">Reference proteome</keyword>
<dbReference type="InterPro" id="IPR036397">
    <property type="entry name" value="RNaseH_sf"/>
</dbReference>
<dbReference type="GO" id="GO:0004523">
    <property type="term" value="F:RNA-DNA hybrid ribonuclease activity"/>
    <property type="evidence" value="ECO:0007669"/>
    <property type="project" value="InterPro"/>
</dbReference>
<dbReference type="Proteomes" id="UP000827092">
    <property type="component" value="Unassembled WGS sequence"/>
</dbReference>
<evidence type="ECO:0000259" key="1">
    <source>
        <dbReference type="PROSITE" id="PS50879"/>
    </source>
</evidence>
<proteinExistence type="predicted"/>
<dbReference type="PANTHER" id="PTHR47723:SF24">
    <property type="entry name" value="RNASE H TYPE-1 DOMAIN-CONTAINING PROTEIN"/>
    <property type="match status" value="1"/>
</dbReference>
<dbReference type="PROSITE" id="PS50879">
    <property type="entry name" value="RNASE_H_1"/>
    <property type="match status" value="1"/>
</dbReference>
<organism evidence="2 3">
    <name type="scientific">Oedothorax gibbosus</name>
    <dbReference type="NCBI Taxonomy" id="931172"/>
    <lineage>
        <taxon>Eukaryota</taxon>
        <taxon>Metazoa</taxon>
        <taxon>Ecdysozoa</taxon>
        <taxon>Arthropoda</taxon>
        <taxon>Chelicerata</taxon>
        <taxon>Arachnida</taxon>
        <taxon>Araneae</taxon>
        <taxon>Araneomorphae</taxon>
        <taxon>Entelegynae</taxon>
        <taxon>Araneoidea</taxon>
        <taxon>Linyphiidae</taxon>
        <taxon>Erigoninae</taxon>
        <taxon>Oedothorax</taxon>
    </lineage>
</organism>
<protein>
    <recommendedName>
        <fullName evidence="1">RNase H type-1 domain-containing protein</fullName>
    </recommendedName>
</protein>
<name>A0AAV6TWG0_9ARAC</name>
<reference evidence="2 3" key="1">
    <citation type="journal article" date="2022" name="Nat. Ecol. Evol.">
        <title>A masculinizing supergene underlies an exaggerated male reproductive morph in a spider.</title>
        <authorList>
            <person name="Hendrickx F."/>
            <person name="De Corte Z."/>
            <person name="Sonet G."/>
            <person name="Van Belleghem S.M."/>
            <person name="Kostlbacher S."/>
            <person name="Vangestel C."/>
        </authorList>
    </citation>
    <scope>NUCLEOTIDE SEQUENCE [LARGE SCALE GENOMIC DNA]</scope>
    <source>
        <strain evidence="2">W744_W776</strain>
    </source>
</reference>
<evidence type="ECO:0000313" key="3">
    <source>
        <dbReference type="Proteomes" id="UP000827092"/>
    </source>
</evidence>
<dbReference type="Pfam" id="PF00075">
    <property type="entry name" value="RNase_H"/>
    <property type="match status" value="1"/>
</dbReference>
<accession>A0AAV6TWG0</accession>
<comment type="caution">
    <text evidence="2">The sequence shown here is derived from an EMBL/GenBank/DDBJ whole genome shotgun (WGS) entry which is preliminary data.</text>
</comment>
<dbReference type="InterPro" id="IPR002156">
    <property type="entry name" value="RNaseH_domain"/>
</dbReference>
<feature type="domain" description="RNase H type-1" evidence="1">
    <location>
        <begin position="45"/>
        <end position="175"/>
    </location>
</feature>
<dbReference type="InterPro" id="IPR012337">
    <property type="entry name" value="RNaseH-like_sf"/>
</dbReference>